<gene>
    <name evidence="12" type="ORF">NNL39_06240</name>
</gene>
<keyword evidence="3" id="KW-0479">Metal-binding</keyword>
<evidence type="ECO:0000256" key="1">
    <source>
        <dbReference type="ARBA" id="ARBA00001936"/>
    </source>
</evidence>
<organism evidence="12 13">
    <name type="scientific">Microcella humidisoli</name>
    <dbReference type="NCBI Taxonomy" id="2963406"/>
    <lineage>
        <taxon>Bacteria</taxon>
        <taxon>Bacillati</taxon>
        <taxon>Actinomycetota</taxon>
        <taxon>Actinomycetes</taxon>
        <taxon>Micrococcales</taxon>
        <taxon>Microbacteriaceae</taxon>
        <taxon>Microcella</taxon>
    </lineage>
</organism>
<keyword evidence="5 9" id="KW-0520">NAD</keyword>
<sequence>MEPQNRPPIVMVVGVGSVIFGLAFLQDYFRLAAMRGSTLWLVDSNQEALDRMTRLAMSLSDVSGLGVNVRSRSQAGEVEDQVDFVVVSVAVDRDRRWQADHRRALEFGFESVLGENAGPGGLSHTLRAVPLVLDVVDEVSAHSPDAVFLNYTNPENRVCLALKRYTSVRAIGLCHGVAESRSWIADFLEMDPERVQLKVGGVNHLTWLMDINVDGVSRLDSFEFKLSHVVPDQWRFCKQVWQETGSFPLPDDRHVGEFFANAAALIGTSGYDFVAFAQKRVSVVSEIERASASAEAAIALLSQPSYEGQHGQSSPDLIAALHQGAALQRPSFILPNDGYIANLPKEAIVEVPGQVVERVASGTEVGDLPERAASICRRELEIQDLAVEAAVHGNREFAMEALMLDPVVSDTSHLSRYLDSVLADNADLLERFN</sequence>
<keyword evidence="10" id="KW-0472">Membrane</keyword>
<keyword evidence="4 9" id="KW-0378">Hydrolase</keyword>
<evidence type="ECO:0000313" key="12">
    <source>
        <dbReference type="EMBL" id="UTT63691.1"/>
    </source>
</evidence>
<evidence type="ECO:0000256" key="4">
    <source>
        <dbReference type="ARBA" id="ARBA00022801"/>
    </source>
</evidence>
<evidence type="ECO:0000259" key="11">
    <source>
        <dbReference type="Pfam" id="PF11975"/>
    </source>
</evidence>
<dbReference type="Pfam" id="PF02056">
    <property type="entry name" value="Glyco_hydro_4"/>
    <property type="match status" value="1"/>
</dbReference>
<evidence type="ECO:0000256" key="6">
    <source>
        <dbReference type="ARBA" id="ARBA00023211"/>
    </source>
</evidence>
<keyword evidence="10" id="KW-0812">Transmembrane</keyword>
<feature type="transmembrane region" description="Helical" evidence="10">
    <location>
        <begin position="6"/>
        <end position="25"/>
    </location>
</feature>
<dbReference type="PRINTS" id="PR00732">
    <property type="entry name" value="GLHYDRLASE4"/>
</dbReference>
<dbReference type="SUPFAM" id="SSF56327">
    <property type="entry name" value="LDH C-terminal domain-like"/>
    <property type="match status" value="1"/>
</dbReference>
<protein>
    <recommendedName>
        <fullName evidence="11">Glycosyl hydrolase family 4 C-terminal domain-containing protein</fullName>
    </recommendedName>
</protein>
<dbReference type="Pfam" id="PF11975">
    <property type="entry name" value="Glyco_hydro_4C"/>
    <property type="match status" value="1"/>
</dbReference>
<dbReference type="InterPro" id="IPR053715">
    <property type="entry name" value="GH4_Enzyme_sf"/>
</dbReference>
<feature type="domain" description="Glycosyl hydrolase family 4 C-terminal" evidence="11">
    <location>
        <begin position="200"/>
        <end position="408"/>
    </location>
</feature>
<evidence type="ECO:0000256" key="2">
    <source>
        <dbReference type="ARBA" id="ARBA00010141"/>
    </source>
</evidence>
<evidence type="ECO:0000256" key="10">
    <source>
        <dbReference type="SAM" id="Phobius"/>
    </source>
</evidence>
<accession>A0ABY5FZD4</accession>
<reference evidence="12" key="1">
    <citation type="submission" date="2022-07" db="EMBL/GenBank/DDBJ databases">
        <title>Taxonomic analysis of Microcella humidisoli nov. sp., isolated from riverside soil.</title>
        <authorList>
            <person name="Molina K.M."/>
            <person name="Kim S.B."/>
        </authorList>
    </citation>
    <scope>NUCLEOTIDE SEQUENCE</scope>
    <source>
        <strain evidence="12">MMS21-STM10</strain>
    </source>
</reference>
<proteinExistence type="inferred from homology"/>
<keyword evidence="13" id="KW-1185">Reference proteome</keyword>
<dbReference type="InterPro" id="IPR022616">
    <property type="entry name" value="Glyco_hydro_4_C"/>
</dbReference>
<dbReference type="EMBL" id="CP101497">
    <property type="protein sequence ID" value="UTT63691.1"/>
    <property type="molecule type" value="Genomic_DNA"/>
</dbReference>
<dbReference type="PANTHER" id="PTHR32092">
    <property type="entry name" value="6-PHOSPHO-BETA-GLUCOSIDASE-RELATED"/>
    <property type="match status" value="1"/>
</dbReference>
<comment type="cofactor">
    <cofactor evidence="9">
        <name>NAD(+)</name>
        <dbReference type="ChEBI" id="CHEBI:57540"/>
    </cofactor>
    <text evidence="9">Binds 1 NAD(+) per subunit.</text>
</comment>
<evidence type="ECO:0000256" key="5">
    <source>
        <dbReference type="ARBA" id="ARBA00023027"/>
    </source>
</evidence>
<dbReference type="Proteomes" id="UP001060039">
    <property type="component" value="Chromosome"/>
</dbReference>
<evidence type="ECO:0000256" key="9">
    <source>
        <dbReference type="RuleBase" id="RU361152"/>
    </source>
</evidence>
<keyword evidence="7" id="KW-0119">Carbohydrate metabolism</keyword>
<keyword evidence="6" id="KW-0464">Manganese</keyword>
<dbReference type="SUPFAM" id="SSF51735">
    <property type="entry name" value="NAD(P)-binding Rossmann-fold domains"/>
    <property type="match status" value="1"/>
</dbReference>
<dbReference type="RefSeq" id="WP_255160824.1">
    <property type="nucleotide sequence ID" value="NZ_CP101497.1"/>
</dbReference>
<dbReference type="Gene3D" id="3.90.1820.10">
    <property type="entry name" value="AglA-like glucosidase"/>
    <property type="match status" value="1"/>
</dbReference>
<dbReference type="InterPro" id="IPR015955">
    <property type="entry name" value="Lactate_DH/Glyco_Ohase_4_C"/>
</dbReference>
<evidence type="ECO:0000256" key="3">
    <source>
        <dbReference type="ARBA" id="ARBA00022723"/>
    </source>
</evidence>
<evidence type="ECO:0000256" key="7">
    <source>
        <dbReference type="ARBA" id="ARBA00023277"/>
    </source>
</evidence>
<comment type="cofactor">
    <cofactor evidence="1">
        <name>Mn(2+)</name>
        <dbReference type="ChEBI" id="CHEBI:29035"/>
    </cofactor>
</comment>
<dbReference type="InterPro" id="IPR001088">
    <property type="entry name" value="Glyco_hydro_4"/>
</dbReference>
<keyword evidence="8 9" id="KW-0326">Glycosidase</keyword>
<comment type="similarity">
    <text evidence="2 9">Belongs to the glycosyl hydrolase 4 family.</text>
</comment>
<keyword evidence="10" id="KW-1133">Transmembrane helix</keyword>
<evidence type="ECO:0000256" key="8">
    <source>
        <dbReference type="ARBA" id="ARBA00023295"/>
    </source>
</evidence>
<name>A0ABY5FZD4_9MICO</name>
<evidence type="ECO:0000313" key="13">
    <source>
        <dbReference type="Proteomes" id="UP001060039"/>
    </source>
</evidence>
<dbReference type="InterPro" id="IPR036291">
    <property type="entry name" value="NAD(P)-bd_dom_sf"/>
</dbReference>